<dbReference type="GO" id="GO:0005198">
    <property type="term" value="F:structural molecule activity"/>
    <property type="evidence" value="ECO:0007669"/>
    <property type="project" value="InterPro"/>
</dbReference>
<dbReference type="NCBIfam" id="NF011957">
    <property type="entry name" value="PRK15428.1"/>
    <property type="match status" value="1"/>
</dbReference>
<sequence length="178" mass="19605">MNGETLQRIVEEIVSRLQRRAQSTGPEHGDAERYRAQSTATLSVTQLRDADCPALFCQHASLRILLVDLPLLGQLADAETDDAAARKIHDALAFGIRVQLSLHSQLLPVIPVKKLARLPLVFTDEHGLPLVLHAGSVLSYRDVALLSRGRVVVHRKCIVTAMARDAANARNIQLIKQE</sequence>
<dbReference type="PATRIC" id="fig|913241.3.peg.2306"/>
<reference evidence="1 2" key="1">
    <citation type="journal article" date="2011" name="BMC Genomics">
        <title>Genome sequencing reveals diversification of virulence factor content and possible host adaptation in distinct subpopulations of Salmonella enterica.</title>
        <authorList>
            <person name="den Bakker H.C."/>
            <person name="Moreno Switt A.I."/>
            <person name="Govoni G."/>
            <person name="Cummings C.A."/>
            <person name="Ranieri M.L."/>
            <person name="Degoricija L."/>
            <person name="Hoelzer K."/>
            <person name="Rodriguez-Rivera L.D."/>
            <person name="Brown S."/>
            <person name="Bolchacova E."/>
            <person name="Furtado M.R."/>
            <person name="Wiedmann M."/>
        </authorList>
    </citation>
    <scope>NUCLEOTIDE SEQUENCE [LARGE SCALE GENOMIC DNA]</scope>
    <source>
        <strain evidence="1 2">R6-377</strain>
    </source>
</reference>
<dbReference type="AlphaFoldDB" id="G5LQF6"/>
<dbReference type="NCBIfam" id="TIGR04493">
    <property type="entry name" value="microcomp_PduM"/>
    <property type="match status" value="1"/>
</dbReference>
<dbReference type="InterPro" id="IPR030992">
    <property type="entry name" value="PduM"/>
</dbReference>
<accession>G5LQF6</accession>
<dbReference type="Pfam" id="PF15953">
    <property type="entry name" value="PDU_like"/>
    <property type="match status" value="1"/>
</dbReference>
<proteinExistence type="predicted"/>
<name>G5LQF6_SALET</name>
<evidence type="ECO:0000313" key="2">
    <source>
        <dbReference type="Proteomes" id="UP000004642"/>
    </source>
</evidence>
<dbReference type="EMBL" id="AFCJ01001299">
    <property type="protein sequence ID" value="EHC37462.1"/>
    <property type="molecule type" value="Genomic_DNA"/>
</dbReference>
<evidence type="ECO:0000313" key="1">
    <source>
        <dbReference type="EMBL" id="EHC37462.1"/>
    </source>
</evidence>
<organism evidence="1 2">
    <name type="scientific">Salmonella enterica subsp. enterica serovar Alachua str. R6-377</name>
    <dbReference type="NCBI Taxonomy" id="913241"/>
    <lineage>
        <taxon>Bacteria</taxon>
        <taxon>Pseudomonadati</taxon>
        <taxon>Pseudomonadota</taxon>
        <taxon>Gammaproteobacteria</taxon>
        <taxon>Enterobacterales</taxon>
        <taxon>Enterobacteriaceae</taxon>
        <taxon>Salmonella</taxon>
    </lineage>
</organism>
<gene>
    <name evidence="1" type="ORF">LTSEALA_3037</name>
</gene>
<protein>
    <submittedName>
        <fullName evidence="1">Propanediol utilization protein PduM</fullName>
    </submittedName>
</protein>
<dbReference type="Proteomes" id="UP000004642">
    <property type="component" value="Unassembled WGS sequence"/>
</dbReference>
<comment type="caution">
    <text evidence="1">The sequence shown here is derived from an EMBL/GenBank/DDBJ whole genome shotgun (WGS) entry which is preliminary data.</text>
</comment>